<organism evidence="1">
    <name type="scientific">Lyngbya confervoides BDU141951</name>
    <dbReference type="NCBI Taxonomy" id="1574623"/>
    <lineage>
        <taxon>Bacteria</taxon>
        <taxon>Bacillati</taxon>
        <taxon>Cyanobacteriota</taxon>
        <taxon>Cyanophyceae</taxon>
        <taxon>Oscillatoriophycideae</taxon>
        <taxon>Oscillatoriales</taxon>
        <taxon>Microcoleaceae</taxon>
        <taxon>Lyngbya</taxon>
    </lineage>
</organism>
<reference evidence="1" key="3">
    <citation type="submission" date="2020-02" db="EMBL/GenBank/DDBJ databases">
        <authorList>
            <person name="Sarangi A.N."/>
            <person name="Ghosh S."/>
            <person name="Mukherjee M."/>
            <person name="Tripathy S."/>
        </authorList>
    </citation>
    <scope>NUCLEOTIDE SEQUENCE</scope>
    <source>
        <strain evidence="1">BDU141951</strain>
    </source>
</reference>
<dbReference type="EMBL" id="JTHE02000003">
    <property type="protein sequence ID" value="NEV68208.1"/>
    <property type="molecule type" value="Genomic_DNA"/>
</dbReference>
<name>A0A0C1V798_9CYAN</name>
<evidence type="ECO:0000313" key="1">
    <source>
        <dbReference type="EMBL" id="NEV68208.1"/>
    </source>
</evidence>
<comment type="caution">
    <text evidence="1">The sequence shown here is derived from an EMBL/GenBank/DDBJ whole genome shotgun (WGS) entry which is preliminary data.</text>
</comment>
<reference evidence="1" key="2">
    <citation type="journal article" date="2015" name="Genome Announc.">
        <title>Draft Genome Sequence of Filamentous Marine Cyanobacterium Lyngbya confervoides Strain BDU141951.</title>
        <authorList>
            <person name="Chandrababunaidu M.M."/>
            <person name="Sen D."/>
            <person name="Tripathy S."/>
        </authorList>
    </citation>
    <scope>NUCLEOTIDE SEQUENCE</scope>
    <source>
        <strain evidence="1">BDU141951</strain>
    </source>
</reference>
<reference evidence="1" key="1">
    <citation type="submission" date="2014-11" db="EMBL/GenBank/DDBJ databases">
        <authorList>
            <person name="Malar M.C."/>
            <person name="Sen D."/>
            <person name="Tripathy S."/>
        </authorList>
    </citation>
    <scope>NUCLEOTIDE SEQUENCE</scope>
    <source>
        <strain evidence="1">BDU141951</strain>
    </source>
</reference>
<proteinExistence type="predicted"/>
<dbReference type="AlphaFoldDB" id="A0A0C1V798"/>
<sequence length="148" mass="16563">MTLRLRTSHYRFVYAFASGHELVGTMIGDSYGGQSDYVFNVRSLRAIALTPQGNLMMSFDEVFGQFTRTTAETILSGSHSQKESFFSINSRNDEACIYDAATEQWVTSGWLPGRWTIEELPLLPSMMSSVPACSKRLASVWSQRAMIA</sequence>
<gene>
    <name evidence="1" type="ORF">QQ91_013920</name>
</gene>
<accession>A0A0C1V798</accession>
<protein>
    <submittedName>
        <fullName evidence="1">Uncharacterized protein</fullName>
    </submittedName>
</protein>